<keyword evidence="1" id="KW-0812">Transmembrane</keyword>
<sequence>MDSFIWLILIVILLTVFLRLRSTYRKTRRMNRAEEIGQKLAELRKKRDEE</sequence>
<keyword evidence="1" id="KW-0472">Membrane</keyword>
<dbReference type="EMBL" id="JAQAGZ010000040">
    <property type="protein sequence ID" value="MCZ8517501.1"/>
    <property type="molecule type" value="Genomic_DNA"/>
</dbReference>
<evidence type="ECO:0000313" key="3">
    <source>
        <dbReference type="Proteomes" id="UP001527882"/>
    </source>
</evidence>
<evidence type="ECO:0008006" key="4">
    <source>
        <dbReference type="Google" id="ProtNLM"/>
    </source>
</evidence>
<reference evidence="2 3" key="1">
    <citation type="submission" date="2022-12" db="EMBL/GenBank/DDBJ databases">
        <title>Draft genome sequence of Paenibacillus sp. dW9.</title>
        <authorList>
            <person name="Choi E.-W."/>
            <person name="Kim D.-U."/>
        </authorList>
    </citation>
    <scope>NUCLEOTIDE SEQUENCE [LARGE SCALE GENOMIC DNA]</scope>
    <source>
        <strain evidence="3">dW9</strain>
    </source>
</reference>
<keyword evidence="1" id="KW-1133">Transmembrane helix</keyword>
<feature type="transmembrane region" description="Helical" evidence="1">
    <location>
        <begin position="6"/>
        <end position="22"/>
    </location>
</feature>
<evidence type="ECO:0000313" key="2">
    <source>
        <dbReference type="EMBL" id="MCZ8517501.1"/>
    </source>
</evidence>
<name>A0ABT4QKU9_9BACL</name>
<proteinExistence type="predicted"/>
<gene>
    <name evidence="2" type="ORF">O9H85_35220</name>
</gene>
<protein>
    <recommendedName>
        <fullName evidence="4">DUF4083 domain-containing protein</fullName>
    </recommendedName>
</protein>
<dbReference type="RefSeq" id="WP_269886029.1">
    <property type="nucleotide sequence ID" value="NZ_JAQAGZ010000040.1"/>
</dbReference>
<keyword evidence="3" id="KW-1185">Reference proteome</keyword>
<accession>A0ABT4QKU9</accession>
<evidence type="ECO:0000256" key="1">
    <source>
        <dbReference type="SAM" id="Phobius"/>
    </source>
</evidence>
<dbReference type="Proteomes" id="UP001527882">
    <property type="component" value="Unassembled WGS sequence"/>
</dbReference>
<comment type="caution">
    <text evidence="2">The sequence shown here is derived from an EMBL/GenBank/DDBJ whole genome shotgun (WGS) entry which is preliminary data.</text>
</comment>
<organism evidence="2 3">
    <name type="scientific">Paenibacillus gyeongsangnamensis</name>
    <dbReference type="NCBI Taxonomy" id="3388067"/>
    <lineage>
        <taxon>Bacteria</taxon>
        <taxon>Bacillati</taxon>
        <taxon>Bacillota</taxon>
        <taxon>Bacilli</taxon>
        <taxon>Bacillales</taxon>
        <taxon>Paenibacillaceae</taxon>
        <taxon>Paenibacillus</taxon>
    </lineage>
</organism>